<keyword evidence="1" id="KW-0812">Transmembrane</keyword>
<dbReference type="HOGENOM" id="CLU_2238727_0_0_1"/>
<evidence type="ECO:0000256" key="1">
    <source>
        <dbReference type="SAM" id="Phobius"/>
    </source>
</evidence>
<name>C8Z705_YEAS8</name>
<dbReference type="AlphaFoldDB" id="C8Z705"/>
<keyword evidence="1" id="KW-1133">Transmembrane helix</keyword>
<dbReference type="EMBL" id="FN393067">
    <property type="protein sequence ID" value="CAY79171.1"/>
    <property type="molecule type" value="Genomic_DNA"/>
</dbReference>
<protein>
    <submittedName>
        <fullName evidence="2">EC1118_1E8_1002p</fullName>
    </submittedName>
</protein>
<evidence type="ECO:0000313" key="2">
    <source>
        <dbReference type="EMBL" id="CAY79171.1"/>
    </source>
</evidence>
<reference evidence="2" key="1">
    <citation type="journal article" date="2009" name="Proc. Natl. Acad. Sci. U.S.A.">
        <title>Eukaryote-to-eukaryote gene transfer events revealed by the genome sequence of the wine yeast Saccharomyces cerevisiae EC1118.</title>
        <authorList>
            <person name="Novo M."/>
            <person name="Bigey F."/>
            <person name="Beyne E."/>
            <person name="Galeote V."/>
            <person name="Gavory F."/>
            <person name="Mallet S."/>
            <person name="Cambot B."/>
            <person name="Legras J.L."/>
            <person name="Wincker P."/>
            <person name="Casaregola S."/>
            <person name="Dequin S."/>
        </authorList>
    </citation>
    <scope>NUCLEOTIDE SEQUENCE [LARGE SCALE GENOMIC DNA]</scope>
    <source>
        <strain evidence="2">Lalvin EC1118</strain>
        <strain>Lalvin EC1118 / Prise de mousse</strain>
    </source>
</reference>
<organism evidence="2">
    <name type="scientific">Saccharomyces cerevisiae (strain Lalvin EC1118 / Prise de mousse)</name>
    <name type="common">Baker's yeast</name>
    <dbReference type="NCBI Taxonomy" id="643680"/>
    <lineage>
        <taxon>Eukaryota</taxon>
        <taxon>Fungi</taxon>
        <taxon>Dikarya</taxon>
        <taxon>Ascomycota</taxon>
        <taxon>Saccharomycotina</taxon>
        <taxon>Saccharomycetes</taxon>
        <taxon>Saccharomycetales</taxon>
        <taxon>Saccharomycetaceae</taxon>
        <taxon>Saccharomyces</taxon>
    </lineage>
</organism>
<proteinExistence type="predicted"/>
<gene>
    <name evidence="2" type="ORF">EC1118_1E8_1002g</name>
</gene>
<sequence length="113" mass="13279">MYVIYCSRMFSPAVIVPFHPISFYRRPRLNNTYEFDGAKISTNLESVPNFISHAISAIRFAFCILYILYMKHNKSWNFLMISLSKEQKGSKTKKNKMYSNEFKSTPIIYSNVI</sequence>
<accession>C8Z705</accession>
<keyword evidence="1" id="KW-0472">Membrane</keyword>
<feature type="transmembrane region" description="Helical" evidence="1">
    <location>
        <begin position="50"/>
        <end position="69"/>
    </location>
</feature>